<name>A0A9X8Y784_9FIRM</name>
<dbReference type="Pfam" id="PF02446">
    <property type="entry name" value="Glyco_hydro_77"/>
    <property type="match status" value="1"/>
</dbReference>
<organism evidence="11 12">
    <name type="scientific">Harryflintia acetispora</name>
    <dbReference type="NCBI Taxonomy" id="1849041"/>
    <lineage>
        <taxon>Bacteria</taxon>
        <taxon>Bacillati</taxon>
        <taxon>Bacillota</taxon>
        <taxon>Clostridia</taxon>
        <taxon>Eubacteriales</taxon>
        <taxon>Oscillospiraceae</taxon>
        <taxon>Harryflintia</taxon>
    </lineage>
</organism>
<sequence length="494" mass="55955">MRASGILLALSSLPSPYGIGTLGRQAYEFIDFLRRAGQRFWQILPIGPTGYGDSPYQSFSAFAANPYLIDLDLLIGEGLLRREEAVGAFFGDDPQRVDYGALYANRLSVLRCAVARLGYEEPGFCAFRQESGWWLDDYALFMALKAAHGMVSFQEWPDRLRRREEDALIKARREYGEDVRFWEAVQYLFYRQWEALKAYANQNGVEIIGDIPIYVSPDSSDLWADPELFQVEEDGRLREVAGCPPDAFSKDGQLWGNPLYDWDYHKGTGYRWWIRRLRHASRVYDVVRIDHFRGFESYYSIPAGEETAIPGHWRPGPGLDFIGALRRQLPGVRIIAEDLGYLTDEVRRLLLESGFPGMKVLQFAFDSRESGDYLPHGYRRNAVCYTGTHDNTTTVDWEHSAPPADVAYAREYLGVAPGGGLCAGFIRAALSSVCDTCVIPMQDWLHLGGEARMNTPSTLGGNWVWRMEREAMSGELADSIAHLTRLYGRENKGN</sequence>
<dbReference type="PANTHER" id="PTHR32438:SF5">
    <property type="entry name" value="4-ALPHA-GLUCANOTRANSFERASE DPE1, CHLOROPLASTIC_AMYLOPLASTIC"/>
    <property type="match status" value="1"/>
</dbReference>
<dbReference type="GO" id="GO:0004134">
    <property type="term" value="F:4-alpha-glucanotransferase activity"/>
    <property type="evidence" value="ECO:0007669"/>
    <property type="project" value="UniProtKB-EC"/>
</dbReference>
<dbReference type="PANTHER" id="PTHR32438">
    <property type="entry name" value="4-ALPHA-GLUCANOTRANSFERASE DPE1, CHLOROPLASTIC/AMYLOPLASTIC"/>
    <property type="match status" value="1"/>
</dbReference>
<dbReference type="GO" id="GO:0005975">
    <property type="term" value="P:carbohydrate metabolic process"/>
    <property type="evidence" value="ECO:0007669"/>
    <property type="project" value="InterPro"/>
</dbReference>
<dbReference type="InterPro" id="IPR017853">
    <property type="entry name" value="GH"/>
</dbReference>
<evidence type="ECO:0000256" key="10">
    <source>
        <dbReference type="RuleBase" id="RU361207"/>
    </source>
</evidence>
<dbReference type="Gene3D" id="3.20.20.80">
    <property type="entry name" value="Glycosidases"/>
    <property type="match status" value="1"/>
</dbReference>
<evidence type="ECO:0000256" key="8">
    <source>
        <dbReference type="ARBA" id="ARBA00031423"/>
    </source>
</evidence>
<gene>
    <name evidence="11" type="ORF">EDD78_11424</name>
</gene>
<keyword evidence="12" id="KW-1185">Reference proteome</keyword>
<keyword evidence="5 10" id="KW-0328">Glycosyltransferase</keyword>
<comment type="similarity">
    <text evidence="2 10">Belongs to the disproportionating enzyme family.</text>
</comment>
<comment type="catalytic activity">
    <reaction evidence="1 10">
        <text>Transfers a segment of a (1-&gt;4)-alpha-D-glucan to a new position in an acceptor, which may be glucose or a (1-&gt;4)-alpha-D-glucan.</text>
        <dbReference type="EC" id="2.4.1.25"/>
    </reaction>
</comment>
<dbReference type="EMBL" id="SLUK01000014">
    <property type="protein sequence ID" value="TCL41319.1"/>
    <property type="molecule type" value="Genomic_DNA"/>
</dbReference>
<evidence type="ECO:0000256" key="7">
    <source>
        <dbReference type="ARBA" id="ARBA00023277"/>
    </source>
</evidence>
<keyword evidence="7 10" id="KW-0119">Carbohydrate metabolism</keyword>
<dbReference type="RefSeq" id="WP_132085225.1">
    <property type="nucleotide sequence ID" value="NZ_SLUK01000014.1"/>
</dbReference>
<dbReference type="AlphaFoldDB" id="A0A9X8Y784"/>
<comment type="caution">
    <text evidence="11">The sequence shown here is derived from an EMBL/GenBank/DDBJ whole genome shotgun (WGS) entry which is preliminary data.</text>
</comment>
<keyword evidence="6 10" id="KW-0808">Transferase</keyword>
<evidence type="ECO:0000313" key="11">
    <source>
        <dbReference type="EMBL" id="TCL41319.1"/>
    </source>
</evidence>
<evidence type="ECO:0000256" key="3">
    <source>
        <dbReference type="ARBA" id="ARBA00012560"/>
    </source>
</evidence>
<reference evidence="11 12" key="1">
    <citation type="submission" date="2019-03" db="EMBL/GenBank/DDBJ databases">
        <title>Genomic Encyclopedia of Type Strains, Phase IV (KMG-IV): sequencing the most valuable type-strain genomes for metagenomic binning, comparative biology and taxonomic classification.</title>
        <authorList>
            <person name="Goeker M."/>
        </authorList>
    </citation>
    <scope>NUCLEOTIDE SEQUENCE [LARGE SCALE GENOMIC DNA]</scope>
    <source>
        <strain evidence="11 12">DSM 100433</strain>
    </source>
</reference>
<dbReference type="EC" id="2.4.1.25" evidence="3 10"/>
<accession>A0A9X8Y784</accession>
<evidence type="ECO:0000256" key="4">
    <source>
        <dbReference type="ARBA" id="ARBA00020295"/>
    </source>
</evidence>
<proteinExistence type="inferred from homology"/>
<protein>
    <recommendedName>
        <fullName evidence="4 10">4-alpha-glucanotransferase</fullName>
        <ecNumber evidence="3 10">2.4.1.25</ecNumber>
    </recommendedName>
    <alternativeName>
        <fullName evidence="8 10">Amylomaltase</fullName>
    </alternativeName>
    <alternativeName>
        <fullName evidence="9 10">Disproportionating enzyme</fullName>
    </alternativeName>
</protein>
<evidence type="ECO:0000256" key="6">
    <source>
        <dbReference type="ARBA" id="ARBA00022679"/>
    </source>
</evidence>
<evidence type="ECO:0000256" key="1">
    <source>
        <dbReference type="ARBA" id="ARBA00000439"/>
    </source>
</evidence>
<dbReference type="NCBIfam" id="TIGR00217">
    <property type="entry name" value="malQ"/>
    <property type="match status" value="1"/>
</dbReference>
<evidence type="ECO:0000256" key="9">
    <source>
        <dbReference type="ARBA" id="ARBA00031501"/>
    </source>
</evidence>
<evidence type="ECO:0000313" key="12">
    <source>
        <dbReference type="Proteomes" id="UP000294682"/>
    </source>
</evidence>
<evidence type="ECO:0000256" key="2">
    <source>
        <dbReference type="ARBA" id="ARBA00005684"/>
    </source>
</evidence>
<dbReference type="Proteomes" id="UP000294682">
    <property type="component" value="Unassembled WGS sequence"/>
</dbReference>
<dbReference type="NCBIfam" id="NF011080">
    <property type="entry name" value="PRK14508.1-3"/>
    <property type="match status" value="1"/>
</dbReference>
<dbReference type="InterPro" id="IPR003385">
    <property type="entry name" value="Glyco_hydro_77"/>
</dbReference>
<evidence type="ECO:0000256" key="5">
    <source>
        <dbReference type="ARBA" id="ARBA00022676"/>
    </source>
</evidence>
<dbReference type="SUPFAM" id="SSF51445">
    <property type="entry name" value="(Trans)glycosidases"/>
    <property type="match status" value="1"/>
</dbReference>